<evidence type="ECO:0000313" key="3">
    <source>
        <dbReference type="EMBL" id="CRL22295.1"/>
    </source>
</evidence>
<dbReference type="Proteomes" id="UP000053732">
    <property type="component" value="Unassembled WGS sequence"/>
</dbReference>
<dbReference type="AlphaFoldDB" id="A0A0G4P7L5"/>
<dbReference type="SUPFAM" id="SSF57756">
    <property type="entry name" value="Retrovirus zinc finger-like domains"/>
    <property type="match status" value="1"/>
</dbReference>
<reference evidence="3 4" key="1">
    <citation type="journal article" date="2014" name="Nat. Commun.">
        <title>Multiple recent horizontal transfers of a large genomic region in cheese making fungi.</title>
        <authorList>
            <person name="Cheeseman K."/>
            <person name="Ropars J."/>
            <person name="Renault P."/>
            <person name="Dupont J."/>
            <person name="Gouzy J."/>
            <person name="Branca A."/>
            <person name="Abraham A.L."/>
            <person name="Ceppi M."/>
            <person name="Conseiller E."/>
            <person name="Debuchy R."/>
            <person name="Malagnac F."/>
            <person name="Goarin A."/>
            <person name="Silar P."/>
            <person name="Lacoste S."/>
            <person name="Sallet E."/>
            <person name="Bensimon A."/>
            <person name="Giraud T."/>
            <person name="Brygoo Y."/>
        </authorList>
    </citation>
    <scope>NUCLEOTIDE SEQUENCE [LARGE SCALE GENOMIC DNA]</scope>
    <source>
        <strain evidence="4">FM 013</strain>
    </source>
</reference>
<evidence type="ECO:0000313" key="4">
    <source>
        <dbReference type="Proteomes" id="UP000053732"/>
    </source>
</evidence>
<dbReference type="EMBL" id="HG793140">
    <property type="protein sequence ID" value="CRL22295.1"/>
    <property type="molecule type" value="Genomic_DNA"/>
</dbReference>
<dbReference type="STRING" id="1429867.A0A0G4P7L5"/>
<dbReference type="InterPro" id="IPR036875">
    <property type="entry name" value="Znf_CCHC_sf"/>
</dbReference>
<gene>
    <name evidence="3" type="ORF">PCAMFM013_S007g000276</name>
</gene>
<dbReference type="GO" id="GO:0008270">
    <property type="term" value="F:zinc ion binding"/>
    <property type="evidence" value="ECO:0007669"/>
    <property type="project" value="UniProtKB-KW"/>
</dbReference>
<feature type="domain" description="CCHC-type" evidence="2">
    <location>
        <begin position="95"/>
        <end position="110"/>
    </location>
</feature>
<feature type="domain" description="CCHC-type" evidence="2">
    <location>
        <begin position="75"/>
        <end position="90"/>
    </location>
</feature>
<keyword evidence="1" id="KW-0863">Zinc-finger</keyword>
<dbReference type="PANTHER" id="PTHR23002">
    <property type="entry name" value="ZINC FINGER CCHC DOMAIN CONTAINING PROTEIN"/>
    <property type="match status" value="1"/>
</dbReference>
<name>A0A0G4P7L5_PENC3</name>
<evidence type="ECO:0000256" key="1">
    <source>
        <dbReference type="PROSITE-ProRule" id="PRU00047"/>
    </source>
</evidence>
<dbReference type="PROSITE" id="PS50158">
    <property type="entry name" value="ZF_CCHC"/>
    <property type="match status" value="3"/>
</dbReference>
<protein>
    <submittedName>
        <fullName evidence="3">Zinc finger, CCHC-type</fullName>
    </submittedName>
</protein>
<keyword evidence="1" id="KW-0479">Metal-binding</keyword>
<dbReference type="InterPro" id="IPR001878">
    <property type="entry name" value="Znf_CCHC"/>
</dbReference>
<keyword evidence="4" id="KW-1185">Reference proteome</keyword>
<dbReference type="Pfam" id="PF00098">
    <property type="entry name" value="zf-CCHC"/>
    <property type="match status" value="3"/>
</dbReference>
<organism evidence="3 4">
    <name type="scientific">Penicillium camemberti (strain FM 013)</name>
    <dbReference type="NCBI Taxonomy" id="1429867"/>
    <lineage>
        <taxon>Eukaryota</taxon>
        <taxon>Fungi</taxon>
        <taxon>Dikarya</taxon>
        <taxon>Ascomycota</taxon>
        <taxon>Pezizomycotina</taxon>
        <taxon>Eurotiomycetes</taxon>
        <taxon>Eurotiomycetidae</taxon>
        <taxon>Eurotiales</taxon>
        <taxon>Aspergillaceae</taxon>
        <taxon>Penicillium</taxon>
    </lineage>
</organism>
<keyword evidence="1" id="KW-0862">Zinc</keyword>
<dbReference type="GO" id="GO:0003676">
    <property type="term" value="F:nucleic acid binding"/>
    <property type="evidence" value="ECO:0007669"/>
    <property type="project" value="InterPro"/>
</dbReference>
<dbReference type="Gene3D" id="4.10.60.10">
    <property type="entry name" value="Zinc finger, CCHC-type"/>
    <property type="match status" value="3"/>
</dbReference>
<dbReference type="InterPro" id="IPR051714">
    <property type="entry name" value="Znf_CCHC_NABP"/>
</dbReference>
<feature type="domain" description="CCHC-type" evidence="2">
    <location>
        <begin position="41"/>
        <end position="54"/>
    </location>
</feature>
<sequence length="153" mass="17501">MKARGSMEDGSKPWDVRRRRQWCHEFMKPNHFSICKHAPTCHQCGEKGHLKRDCLPKKRKREEKPKSGSMKLETCFKCGKKGHMKYDCPQAEPTCFTCGQTGHFKSNCPQKNSKHPGDSPNLFAPVQDSPQSTQITFKARLQFLLLLSSPLIV</sequence>
<evidence type="ECO:0000259" key="2">
    <source>
        <dbReference type="PROSITE" id="PS50158"/>
    </source>
</evidence>
<dbReference type="SMART" id="SM00343">
    <property type="entry name" value="ZnF_C2HC"/>
    <property type="match status" value="3"/>
</dbReference>
<proteinExistence type="predicted"/>
<accession>A0A0G4P7L5</accession>